<feature type="domain" description="HTH lacI-type" evidence="4">
    <location>
        <begin position="4"/>
        <end position="58"/>
    </location>
</feature>
<dbReference type="SUPFAM" id="SSF47413">
    <property type="entry name" value="lambda repressor-like DNA-binding domains"/>
    <property type="match status" value="1"/>
</dbReference>
<sequence>MSRPTLRDVAARAGVSTAAASLALRDLPGVSPATRDSVLDAAGALGYVVNVSARNLRRRRTDTIGIYLPPGTTLQWYYADFAVGVSNAAGDRGVAALILPQHGDPRPFLAHVDGIVTVDVRTTDPLARAVLGAGREVVTGERVPEGQPQPDGVVFVDHEREMTGLLRHLEQRGSTSIGVLLPPEDTAWGIEVARAARRFADDSAVEVHEVPVSFSPETEEIQAACAALPAGVDAIVAVPDGTATSVAGVLRSRGQRIPEDVRLASYTDAQSDRLLDPPVTAIDLRPSEFGARCAQLLLDLLEGADVPREQQLDVELRARAATN</sequence>
<gene>
    <name evidence="5" type="ORF">M3M28_02945</name>
</gene>
<proteinExistence type="predicted"/>
<name>A0ABY4MYD8_9MICO</name>
<dbReference type="Gene3D" id="3.40.50.2300">
    <property type="match status" value="2"/>
</dbReference>
<dbReference type="SUPFAM" id="SSF53822">
    <property type="entry name" value="Periplasmic binding protein-like I"/>
    <property type="match status" value="1"/>
</dbReference>
<protein>
    <submittedName>
        <fullName evidence="5">LacI family transcriptional regulator</fullName>
    </submittedName>
</protein>
<evidence type="ECO:0000256" key="1">
    <source>
        <dbReference type="ARBA" id="ARBA00023015"/>
    </source>
</evidence>
<dbReference type="InterPro" id="IPR046335">
    <property type="entry name" value="LacI/GalR-like_sensor"/>
</dbReference>
<evidence type="ECO:0000256" key="2">
    <source>
        <dbReference type="ARBA" id="ARBA00023125"/>
    </source>
</evidence>
<dbReference type="PANTHER" id="PTHR30146">
    <property type="entry name" value="LACI-RELATED TRANSCRIPTIONAL REPRESSOR"/>
    <property type="match status" value="1"/>
</dbReference>
<dbReference type="SMART" id="SM00354">
    <property type="entry name" value="HTH_LACI"/>
    <property type="match status" value="1"/>
</dbReference>
<dbReference type="CDD" id="cd01392">
    <property type="entry name" value="HTH_LacI"/>
    <property type="match status" value="1"/>
</dbReference>
<evidence type="ECO:0000259" key="4">
    <source>
        <dbReference type="PROSITE" id="PS50932"/>
    </source>
</evidence>
<accession>A0ABY4MYD8</accession>
<dbReference type="InterPro" id="IPR028082">
    <property type="entry name" value="Peripla_BP_I"/>
</dbReference>
<dbReference type="InterPro" id="IPR010982">
    <property type="entry name" value="Lambda_DNA-bd_dom_sf"/>
</dbReference>
<dbReference type="InterPro" id="IPR000843">
    <property type="entry name" value="HTH_LacI"/>
</dbReference>
<dbReference type="PROSITE" id="PS50932">
    <property type="entry name" value="HTH_LACI_2"/>
    <property type="match status" value="1"/>
</dbReference>
<keyword evidence="2" id="KW-0238">DNA-binding</keyword>
<evidence type="ECO:0000256" key="3">
    <source>
        <dbReference type="ARBA" id="ARBA00023163"/>
    </source>
</evidence>
<dbReference type="Pfam" id="PF00356">
    <property type="entry name" value="LacI"/>
    <property type="match status" value="1"/>
</dbReference>
<dbReference type="EMBL" id="CP097160">
    <property type="protein sequence ID" value="UQN15441.1"/>
    <property type="molecule type" value="Genomic_DNA"/>
</dbReference>
<keyword evidence="3" id="KW-0804">Transcription</keyword>
<dbReference type="Pfam" id="PF13377">
    <property type="entry name" value="Peripla_BP_3"/>
    <property type="match status" value="1"/>
</dbReference>
<dbReference type="CDD" id="cd06267">
    <property type="entry name" value="PBP1_LacI_sugar_binding-like"/>
    <property type="match status" value="1"/>
</dbReference>
<reference evidence="5" key="1">
    <citation type="submission" date="2022-05" db="EMBL/GenBank/DDBJ databases">
        <title>Complete genome sequence of toluene-degrading Gulosibacter sediminis strain ACHW.36C.</title>
        <authorList>
            <person name="Wai A.C."/>
            <person name="Lai G.K."/>
            <person name="Griffin S.D."/>
            <person name="Leung F.C."/>
        </authorList>
    </citation>
    <scope>NUCLEOTIDE SEQUENCE [LARGE SCALE GENOMIC DNA]</scope>
    <source>
        <strain evidence="5">ACHW.36C</strain>
    </source>
</reference>
<organism evidence="5">
    <name type="scientific">Gulosibacter sediminis</name>
    <dbReference type="NCBI Taxonomy" id="1729695"/>
    <lineage>
        <taxon>Bacteria</taxon>
        <taxon>Bacillati</taxon>
        <taxon>Actinomycetota</taxon>
        <taxon>Actinomycetes</taxon>
        <taxon>Micrococcales</taxon>
        <taxon>Microbacteriaceae</taxon>
        <taxon>Gulosibacter</taxon>
    </lineage>
</organism>
<keyword evidence="1" id="KW-0805">Transcription regulation</keyword>
<dbReference type="PANTHER" id="PTHR30146:SF153">
    <property type="entry name" value="LACTOSE OPERON REPRESSOR"/>
    <property type="match status" value="1"/>
</dbReference>
<dbReference type="Gene3D" id="1.10.260.40">
    <property type="entry name" value="lambda repressor-like DNA-binding domains"/>
    <property type="match status" value="1"/>
</dbReference>
<evidence type="ECO:0000313" key="5">
    <source>
        <dbReference type="EMBL" id="UQN15441.1"/>
    </source>
</evidence>